<dbReference type="InterPro" id="IPR048395">
    <property type="entry name" value="Glyco_hydro_31_C"/>
</dbReference>
<dbReference type="InterPro" id="IPR017853">
    <property type="entry name" value="GH"/>
</dbReference>
<dbReference type="SUPFAM" id="SSF51011">
    <property type="entry name" value="Glycosyl hydrolase domain"/>
    <property type="match status" value="1"/>
</dbReference>
<dbReference type="RefSeq" id="WP_326085809.1">
    <property type="nucleotide sequence ID" value="NZ_JARLKZ010000003.1"/>
</dbReference>
<accession>A0ABU6GGR8</accession>
<dbReference type="NCBIfam" id="NF007940">
    <property type="entry name" value="PRK10658.1"/>
    <property type="match status" value="1"/>
</dbReference>
<feature type="domain" description="Glycosyl hydrolase family 31 C-terminal" evidence="7">
    <location>
        <begin position="582"/>
        <end position="667"/>
    </location>
</feature>
<dbReference type="InterPro" id="IPR013780">
    <property type="entry name" value="Glyco_hydro_b"/>
</dbReference>
<feature type="domain" description="Glycoside hydrolase family 31 TIM barrel" evidence="5">
    <location>
        <begin position="259"/>
        <end position="572"/>
    </location>
</feature>
<dbReference type="InterPro" id="IPR011013">
    <property type="entry name" value="Gal_mutarotase_sf_dom"/>
</dbReference>
<dbReference type="InterPro" id="IPR050985">
    <property type="entry name" value="Alpha-glycosidase_related"/>
</dbReference>
<dbReference type="InterPro" id="IPR000322">
    <property type="entry name" value="Glyco_hydro_31_TIM"/>
</dbReference>
<dbReference type="Gene3D" id="2.60.40.1760">
    <property type="entry name" value="glycosyl hydrolase (family 31)"/>
    <property type="match status" value="1"/>
</dbReference>
<gene>
    <name evidence="8" type="primary">yicI</name>
    <name evidence="8" type="ORF">P4H66_03520</name>
</gene>
<dbReference type="CDD" id="cd14752">
    <property type="entry name" value="GH31_N"/>
    <property type="match status" value="1"/>
</dbReference>
<proteinExistence type="inferred from homology"/>
<sequence length="773" mass="86678">MKFTDGYWQTREGYEVQNPADIRDITQSGDTLTVYAATKVIATKGDTLNGTLLKASFSSPMPDVIKVKLNHHKGKVNSGPAFGIHELETNVNIEIGEDHAELSSGNLSVTVNRKQSWNVDFCFDGKRITGSGWRAPAYIKDLDKKAYYREQLDLGVGEYIYGLGERFTPFVKNGQIVEIWNEDGGTSSEQSYKNIPFYLSSKGYGVFVNHPEKVSYEIASENVSRVQFSVEGESLEYFIIGGGSPKAVLDNYTKLTGKPALPPAWTFGLWLTTSFTTDYDEATVNHFVDGMAERDLPLAVFHFDCFWMKEYQWCDFQWDKDMFPDPEGMLRRLKAKGLKICAWINPYIAEKSYLFDEGMNNGYLVKTADGSVWQWDMWQAGMALVDFTNPAAVTWYKGKLETLIDQGVDCFKTDFGERIPTDVVYYDGSDPQKMHNYYTFLYNKAVFDVLEEKLGKGEAALFARSATVGGQQFPVHWGGDCSASYESMAETLRGGLSLGLSGFGFWSHDISGFENTAPPDIYKRWVQFGLLSSHSRLHGSTSYRVPWLFDEEAVDVVRVFTKLKCSLMPYLFHSAVESTELGLPMMRAMMLEFPEDRTCTALDTQYMLGDSILVAPIFNKEGDVEYYLPEGKWTNFLTNEIREGGRWHQEQHGYMTLPMLIKPGSIIAVGSEDSRTDYDFANDVSFHLFELADGSSASAEVVSMKGEKEMTAAALRSGDVIELTTKGSSKSWSFVLRGLTQVAAVEGGHAESCDWGVKIIPEKSSTTLRVTLK</sequence>
<reference evidence="8 9" key="1">
    <citation type="submission" date="2023-03" db="EMBL/GenBank/DDBJ databases">
        <title>Bacillus Genome Sequencing.</title>
        <authorList>
            <person name="Dunlap C."/>
        </authorList>
    </citation>
    <scope>NUCLEOTIDE SEQUENCE [LARGE SCALE GENOMIC DNA]</scope>
    <source>
        <strain evidence="8 9">BD-525</strain>
    </source>
</reference>
<evidence type="ECO:0000256" key="4">
    <source>
        <dbReference type="RuleBase" id="RU361185"/>
    </source>
</evidence>
<dbReference type="SUPFAM" id="SSF74650">
    <property type="entry name" value="Galactose mutarotase-like"/>
    <property type="match status" value="1"/>
</dbReference>
<dbReference type="Gene3D" id="2.60.40.1180">
    <property type="entry name" value="Golgi alpha-mannosidase II"/>
    <property type="match status" value="2"/>
</dbReference>
<comment type="caution">
    <text evidence="8">The sequence shown here is derived from an EMBL/GenBank/DDBJ whole genome shotgun (WGS) entry which is preliminary data.</text>
</comment>
<dbReference type="EMBL" id="JARLKZ010000003">
    <property type="protein sequence ID" value="MEC0238939.1"/>
    <property type="molecule type" value="Genomic_DNA"/>
</dbReference>
<evidence type="ECO:0000259" key="7">
    <source>
        <dbReference type="Pfam" id="PF21365"/>
    </source>
</evidence>
<dbReference type="SUPFAM" id="SSF51445">
    <property type="entry name" value="(Trans)glycosidases"/>
    <property type="match status" value="1"/>
</dbReference>
<keyword evidence="2 4" id="KW-0378">Hydrolase</keyword>
<dbReference type="GO" id="GO:0061634">
    <property type="term" value="F:alpha-D-xyloside xylohydrolase"/>
    <property type="evidence" value="ECO:0007669"/>
    <property type="project" value="UniProtKB-EC"/>
</dbReference>
<dbReference type="PANTHER" id="PTHR43053:SF4">
    <property type="entry name" value="MYOGENESIS-REGULATING GLYCOSIDASE"/>
    <property type="match status" value="1"/>
</dbReference>
<keyword evidence="9" id="KW-1185">Reference proteome</keyword>
<evidence type="ECO:0000256" key="1">
    <source>
        <dbReference type="ARBA" id="ARBA00007806"/>
    </source>
</evidence>
<dbReference type="PANTHER" id="PTHR43053">
    <property type="entry name" value="GLYCOSIDASE FAMILY 31"/>
    <property type="match status" value="1"/>
</dbReference>
<evidence type="ECO:0000256" key="3">
    <source>
        <dbReference type="ARBA" id="ARBA00023295"/>
    </source>
</evidence>
<dbReference type="Pfam" id="PF13802">
    <property type="entry name" value="Gal_mutarotas_2"/>
    <property type="match status" value="1"/>
</dbReference>
<evidence type="ECO:0000313" key="9">
    <source>
        <dbReference type="Proteomes" id="UP001344632"/>
    </source>
</evidence>
<protein>
    <submittedName>
        <fullName evidence="8">Alpha-xylosidase</fullName>
        <ecNumber evidence="8">3.2.1.177</ecNumber>
    </submittedName>
</protein>
<keyword evidence="3 4" id="KW-0326">Glycosidase</keyword>
<dbReference type="InterPro" id="IPR025887">
    <property type="entry name" value="Glyco_hydro_31_N_dom"/>
</dbReference>
<evidence type="ECO:0000313" key="8">
    <source>
        <dbReference type="EMBL" id="MEC0238939.1"/>
    </source>
</evidence>
<evidence type="ECO:0000259" key="6">
    <source>
        <dbReference type="Pfam" id="PF13802"/>
    </source>
</evidence>
<dbReference type="SUPFAM" id="SSF117125">
    <property type="entry name" value="Putative glucosidase YicI, C-terminal domain"/>
    <property type="match status" value="1"/>
</dbReference>
<dbReference type="Proteomes" id="UP001344632">
    <property type="component" value="Unassembled WGS sequence"/>
</dbReference>
<dbReference type="Pfam" id="PF01055">
    <property type="entry name" value="Glyco_hydro_31_2nd"/>
    <property type="match status" value="1"/>
</dbReference>
<comment type="similarity">
    <text evidence="1 4">Belongs to the glycosyl hydrolase 31 family.</text>
</comment>
<name>A0ABU6GGR8_9BACL</name>
<feature type="domain" description="Glycoside hydrolase family 31 N-terminal" evidence="6">
    <location>
        <begin position="56"/>
        <end position="216"/>
    </location>
</feature>
<evidence type="ECO:0000259" key="5">
    <source>
        <dbReference type="Pfam" id="PF01055"/>
    </source>
</evidence>
<dbReference type="Gene3D" id="3.20.20.80">
    <property type="entry name" value="Glycosidases"/>
    <property type="match status" value="1"/>
</dbReference>
<dbReference type="EC" id="3.2.1.177" evidence="8"/>
<evidence type="ECO:0000256" key="2">
    <source>
        <dbReference type="ARBA" id="ARBA00022801"/>
    </source>
</evidence>
<organism evidence="8 9">
    <name type="scientific">Paenibacillus dokdonensis</name>
    <dbReference type="NCBI Taxonomy" id="2567944"/>
    <lineage>
        <taxon>Bacteria</taxon>
        <taxon>Bacillati</taxon>
        <taxon>Bacillota</taxon>
        <taxon>Bacilli</taxon>
        <taxon>Bacillales</taxon>
        <taxon>Paenibacillaceae</taxon>
        <taxon>Paenibacillus</taxon>
    </lineage>
</organism>
<dbReference type="CDD" id="cd06593">
    <property type="entry name" value="GH31_xylosidase_YicI"/>
    <property type="match status" value="1"/>
</dbReference>
<dbReference type="Pfam" id="PF21365">
    <property type="entry name" value="Glyco_hydro_31_3rd"/>
    <property type="match status" value="1"/>
</dbReference>